<feature type="compositionally biased region" description="Polar residues" evidence="1">
    <location>
        <begin position="410"/>
        <end position="419"/>
    </location>
</feature>
<keyword evidence="2" id="KW-0732">Signal</keyword>
<dbReference type="OrthoDB" id="9793489at2"/>
<evidence type="ECO:0000313" key="4">
    <source>
        <dbReference type="EMBL" id="EMR01250.1"/>
    </source>
</evidence>
<evidence type="ECO:0000256" key="2">
    <source>
        <dbReference type="SAM" id="SignalP"/>
    </source>
</evidence>
<feature type="domain" description="Beta-lactamase-related" evidence="3">
    <location>
        <begin position="73"/>
        <end position="384"/>
    </location>
</feature>
<dbReference type="STRING" id="1279009.ADICEAN_03618"/>
<dbReference type="Proteomes" id="UP000011910">
    <property type="component" value="Unassembled WGS sequence"/>
</dbReference>
<dbReference type="eggNOG" id="COG1680">
    <property type="taxonomic scope" value="Bacteria"/>
</dbReference>
<dbReference type="InterPro" id="IPR050491">
    <property type="entry name" value="AmpC-like"/>
</dbReference>
<dbReference type="Gene3D" id="3.40.710.10">
    <property type="entry name" value="DD-peptidase/beta-lactamase superfamily"/>
    <property type="match status" value="1"/>
</dbReference>
<reference evidence="4 5" key="1">
    <citation type="journal article" date="2013" name="Genome Announc.">
        <title>Draft Genome Sequence of Cesiribacter andamanensis Strain AMV16T, Isolated from a Soil Sample from a Mud Volcano in the Andaman Islands, India.</title>
        <authorList>
            <person name="Shivaji S."/>
            <person name="Ara S."/>
            <person name="Begum Z."/>
            <person name="Srinivas T.N."/>
            <person name="Singh A."/>
            <person name="Kumar Pinnaka A."/>
        </authorList>
    </citation>
    <scope>NUCLEOTIDE SEQUENCE [LARGE SCALE GENOMIC DNA]</scope>
    <source>
        <strain evidence="4 5">AMV16</strain>
    </source>
</reference>
<dbReference type="Pfam" id="PF00144">
    <property type="entry name" value="Beta-lactamase"/>
    <property type="match status" value="1"/>
</dbReference>
<keyword evidence="5" id="KW-1185">Reference proteome</keyword>
<sequence length="434" mass="49357">MNFRIGTCTRSHILATIFLCFLFFACQNRNGDPLSAPTGSTLQGDGQQVDTSQQLVVPAWFTAASARQLGQELDSIFEQLHRKKGFNGTVLVTKWDQVVYRGAFGYADLKKKDTLSTETVFQLASVSKQFTAMAIMMLKEEGRLDYDDSLHHHLPTLPYRGITIRQLLTHRSGLSNYTYFSDKLWPDRSQYMTNEDVLRLMAAHKPDPYFQPDVRFDYSNTGYALLASVVEQVAGMPFARYLQTRIFTPLKMHNTFTFSPEELEKRSNVATGYTGGRRLRTPDYLDGVLGDKGVYSTVEDLYKWDQALYTQKLVKQQTLEEAFTGTRRKRKRDEDYGFGWRIRELERGDTVVYHAGLWHGYATYMLRNPKEHSALIVLSNVPNGSLRFVKELQEYLHPARPEARPAGSIATASPSPASRSEQEEEQLEGGDPAP</sequence>
<dbReference type="PANTHER" id="PTHR46825">
    <property type="entry name" value="D-ALANYL-D-ALANINE-CARBOXYPEPTIDASE/ENDOPEPTIDASE AMPH"/>
    <property type="match status" value="1"/>
</dbReference>
<organism evidence="4 5">
    <name type="scientific">Cesiribacter andamanensis AMV16</name>
    <dbReference type="NCBI Taxonomy" id="1279009"/>
    <lineage>
        <taxon>Bacteria</taxon>
        <taxon>Pseudomonadati</taxon>
        <taxon>Bacteroidota</taxon>
        <taxon>Cytophagia</taxon>
        <taxon>Cytophagales</taxon>
        <taxon>Cesiribacteraceae</taxon>
        <taxon>Cesiribacter</taxon>
    </lineage>
</organism>
<comment type="caution">
    <text evidence="4">The sequence shown here is derived from an EMBL/GenBank/DDBJ whole genome shotgun (WGS) entry which is preliminary data.</text>
</comment>
<dbReference type="EMBL" id="AODQ01000131">
    <property type="protein sequence ID" value="EMR01250.1"/>
    <property type="molecule type" value="Genomic_DNA"/>
</dbReference>
<name>M7NHI3_9BACT</name>
<dbReference type="PANTHER" id="PTHR46825:SF9">
    <property type="entry name" value="BETA-LACTAMASE-RELATED DOMAIN-CONTAINING PROTEIN"/>
    <property type="match status" value="1"/>
</dbReference>
<gene>
    <name evidence="4" type="primary">pbpE_2</name>
    <name evidence="4" type="ORF">ADICEAN_03618</name>
</gene>
<evidence type="ECO:0000313" key="5">
    <source>
        <dbReference type="Proteomes" id="UP000011910"/>
    </source>
</evidence>
<feature type="chain" id="PRO_5004082079" evidence="2">
    <location>
        <begin position="32"/>
        <end position="434"/>
    </location>
</feature>
<accession>M7NHI3</accession>
<evidence type="ECO:0000259" key="3">
    <source>
        <dbReference type="Pfam" id="PF00144"/>
    </source>
</evidence>
<dbReference type="PATRIC" id="fig|1279009.4.peg.3661"/>
<dbReference type="SUPFAM" id="SSF56601">
    <property type="entry name" value="beta-lactamase/transpeptidase-like"/>
    <property type="match status" value="1"/>
</dbReference>
<dbReference type="AlphaFoldDB" id="M7NHI3"/>
<protein>
    <submittedName>
        <fullName evidence="4">Penicillin-binding protein E</fullName>
    </submittedName>
</protein>
<feature type="signal peptide" evidence="2">
    <location>
        <begin position="1"/>
        <end position="31"/>
    </location>
</feature>
<dbReference type="InterPro" id="IPR001466">
    <property type="entry name" value="Beta-lactam-related"/>
</dbReference>
<evidence type="ECO:0000256" key="1">
    <source>
        <dbReference type="SAM" id="MobiDB-lite"/>
    </source>
</evidence>
<dbReference type="InterPro" id="IPR012338">
    <property type="entry name" value="Beta-lactam/transpept-like"/>
</dbReference>
<dbReference type="PROSITE" id="PS51257">
    <property type="entry name" value="PROKAR_LIPOPROTEIN"/>
    <property type="match status" value="1"/>
</dbReference>
<feature type="region of interest" description="Disordered" evidence="1">
    <location>
        <begin position="399"/>
        <end position="434"/>
    </location>
</feature>
<proteinExistence type="predicted"/>